<evidence type="ECO:0000259" key="1">
    <source>
        <dbReference type="PROSITE" id="PS50181"/>
    </source>
</evidence>
<feature type="domain" description="F-box" evidence="1">
    <location>
        <begin position="117"/>
        <end position="161"/>
    </location>
</feature>
<dbReference type="PANTHER" id="PTHR21503">
    <property type="entry name" value="F-BOX-CONTAINING HYPOTHETICAL PROTEIN C.ELEGANS"/>
    <property type="match status" value="1"/>
</dbReference>
<dbReference type="HOGENOM" id="CLU_281467_0_0_1"/>
<dbReference type="OrthoDB" id="10690266at2759"/>
<sequence length="1113" mass="129544">MKFNGVSMMFRDIELTDEDINSFLKAYIKNETSPNLERMILSADRVLDIDTVLDGLVFSNVEAKDVRISEKHGVRYTNEDGYRIVTKNKEICYISFCIFGGQETFILANWKDEVHKPLRLLDLPYLAMKQVIESMTLMEAFNLSLTSPTLHHFVKHFFKTQKLKLTIQISDCFLVFLKAPNGSFFSFETHEYSEIEKICLRMKFGSFSKVPFCLDEPFCLKTFWDDITKGTTELLTLLLDLFNVEFEKLSVHTEFIHIDYGSVVDWINRLNSPIKEYYFGKGTVNDTHYSQILHNNNLKKCKFSQKPSDDFTLPEFRFTDDHVNWQIWNAQWITLDNLSEIGSVSSLLNHLKFTDQDVNLFFNTLITGKFKNLEFIYLGLNRMDIEPSIVLDGISDLEEEDINRNERVFNRHGYDLPLENTVDVLMATGETCSFQFYRLEDEDGVNSGPVSKCQGAGFPLVSPALPLLFSWFPQYFRNIKKQVQRTQIPKFGYEISQCSKNMKNTVKSSMSNIKFRLELSADKSFIFQLSNEKRRCLAQFRVVAQIPDESTLATELEREVDTVNRQLNELFQFSHRRITVQVDVLHWSLLKRWLNSVHFDACAYKSRGILETDDFELLISNLPNIHTVYLYITPRGPFSTTRLNNLDGKRLFLANAKWIRLENLMTTDFAQINYSNVCLRSKDVNAFLESLMGGRSNKSLRYMKLNFMFPLVECDILKDLLFTEDGDAKVCETSNSDLESARIVTSTYKLFFTRKSLESKAGITGLELFITKNEVLKPMKLLKLPLIVAEQVIRSMNIREAFIVSTCSRRIRAFVKILIKKRHYKCSLKISDAYMFSIDTVPVQDDFPQCFYARDINEKTSNYSIELRIGDHEKVVTYAWDYKYLMTYWKDIHCGATELYRDLMGLFNFTVESVSFFENWRVDVDYEKAIDWVHKNVETKIGTSKYFGHDVEDSDYSKILNTSKSIQCNLYLKPSENYQNIDFKFTEDTPHWKIYEGHWLTLDNFLDMQCVTLVIDHCALTDTELHSLLTNLINGSFPNLEFLSIIVNRNIDMEILLEGIDREVTGAVRVFKRYEQDINIPGGIEFLTNAGQNCTLRIEGGDTRRRMNVFVWK</sequence>
<keyword evidence="3" id="KW-1185">Reference proteome</keyword>
<protein>
    <recommendedName>
        <fullName evidence="1">F-box domain-containing protein</fullName>
    </recommendedName>
</protein>
<name>G0N2E6_CAEBE</name>
<evidence type="ECO:0000313" key="3">
    <source>
        <dbReference type="Proteomes" id="UP000008068"/>
    </source>
</evidence>
<dbReference type="Pfam" id="PF00646">
    <property type="entry name" value="F-box"/>
    <property type="match status" value="2"/>
</dbReference>
<accession>G0N2E6</accession>
<proteinExistence type="predicted"/>
<reference evidence="3" key="1">
    <citation type="submission" date="2011-07" db="EMBL/GenBank/DDBJ databases">
        <authorList>
            <consortium name="Caenorhabditis brenneri Sequencing and Analysis Consortium"/>
            <person name="Wilson R.K."/>
        </authorList>
    </citation>
    <scope>NUCLEOTIDE SEQUENCE [LARGE SCALE GENOMIC DNA]</scope>
    <source>
        <strain evidence="3">PB2801</strain>
    </source>
</reference>
<gene>
    <name evidence="2" type="ORF">CAEBREN_19470</name>
</gene>
<dbReference type="OMA" id="ETHEYSE"/>
<feature type="domain" description="F-box" evidence="1">
    <location>
        <begin position="778"/>
        <end position="822"/>
    </location>
</feature>
<organism evidence="3">
    <name type="scientific">Caenorhabditis brenneri</name>
    <name type="common">Nematode worm</name>
    <dbReference type="NCBI Taxonomy" id="135651"/>
    <lineage>
        <taxon>Eukaryota</taxon>
        <taxon>Metazoa</taxon>
        <taxon>Ecdysozoa</taxon>
        <taxon>Nematoda</taxon>
        <taxon>Chromadorea</taxon>
        <taxon>Rhabditida</taxon>
        <taxon>Rhabditina</taxon>
        <taxon>Rhabditomorpha</taxon>
        <taxon>Rhabditoidea</taxon>
        <taxon>Rhabditidae</taxon>
        <taxon>Peloderinae</taxon>
        <taxon>Caenorhabditis</taxon>
    </lineage>
</organism>
<dbReference type="eggNOG" id="ENOG502TJX6">
    <property type="taxonomic scope" value="Eukaryota"/>
</dbReference>
<dbReference type="PROSITE" id="PS50181">
    <property type="entry name" value="FBOX"/>
    <property type="match status" value="2"/>
</dbReference>
<dbReference type="InterPro" id="IPR001810">
    <property type="entry name" value="F-box_dom"/>
</dbReference>
<dbReference type="EMBL" id="GL379830">
    <property type="protein sequence ID" value="EGT50766.1"/>
    <property type="molecule type" value="Genomic_DNA"/>
</dbReference>
<dbReference type="AlphaFoldDB" id="G0N2E6"/>
<dbReference type="Proteomes" id="UP000008068">
    <property type="component" value="Unassembled WGS sequence"/>
</dbReference>
<evidence type="ECO:0000313" key="2">
    <source>
        <dbReference type="EMBL" id="EGT50766.1"/>
    </source>
</evidence>
<dbReference type="InterPro" id="IPR012885">
    <property type="entry name" value="F-box_Sdz-33"/>
</dbReference>
<dbReference type="InParanoid" id="G0N2E6"/>
<dbReference type="PANTHER" id="PTHR21503:SF8">
    <property type="entry name" value="F-BOX ASSOCIATED DOMAIN-CONTAINING PROTEIN-RELATED"/>
    <property type="match status" value="1"/>
</dbReference>
<dbReference type="Pfam" id="PF07735">
    <property type="entry name" value="FBA_2"/>
    <property type="match status" value="3"/>
</dbReference>